<protein>
    <recommendedName>
        <fullName evidence="2">Phage tail assembly protein</fullName>
    </recommendedName>
</protein>
<proteinExistence type="predicted"/>
<reference evidence="1" key="1">
    <citation type="submission" date="2016-04" db="EMBL/GenBank/DDBJ databases">
        <authorList>
            <person name="Evans L.H."/>
            <person name="Alamgir A."/>
            <person name="Owens N."/>
            <person name="Weber N.D."/>
            <person name="Virtaneva K."/>
            <person name="Barbian K."/>
            <person name="Babar A."/>
            <person name="Rosenke K."/>
        </authorList>
    </citation>
    <scope>NUCLEOTIDE SEQUENCE</scope>
    <source>
        <strain evidence="1">86</strain>
    </source>
</reference>
<gene>
    <name evidence="1" type="ORF">KL86APRO_20400</name>
</gene>
<organism evidence="1">
    <name type="scientific">uncultured Alphaproteobacteria bacterium</name>
    <dbReference type="NCBI Taxonomy" id="91750"/>
    <lineage>
        <taxon>Bacteria</taxon>
        <taxon>Pseudomonadati</taxon>
        <taxon>Pseudomonadota</taxon>
        <taxon>Alphaproteobacteria</taxon>
        <taxon>environmental samples</taxon>
    </lineage>
</organism>
<dbReference type="AlphaFoldDB" id="A0A212KJV9"/>
<evidence type="ECO:0000313" key="1">
    <source>
        <dbReference type="EMBL" id="SBW12013.1"/>
    </source>
</evidence>
<evidence type="ECO:0008006" key="2">
    <source>
        <dbReference type="Google" id="ProtNLM"/>
    </source>
</evidence>
<accession>A0A212KJV9</accession>
<dbReference type="EMBL" id="FLUO01000002">
    <property type="protein sequence ID" value="SBW12013.1"/>
    <property type="molecule type" value="Genomic_DNA"/>
</dbReference>
<name>A0A212KJV9_9PROT</name>
<dbReference type="Pfam" id="PF10109">
    <property type="entry name" value="Phage_TAC_7"/>
    <property type="match status" value="1"/>
</dbReference>
<dbReference type="InterPro" id="IPR019289">
    <property type="entry name" value="Phage_tail_E/E"/>
</dbReference>
<sequence>MDETRKLTLKKPVRFGEDTISALEFREPEGADWRGLVMRTDGVIDMDTMMTLASRLSGQPPSVIDRLKGRDFSDTLAIVGGFIGGGRETGK</sequence>